<sequence>MSGGDQAAGLRQWARRRETSPVEERADESVASSASIDAVPVSAPVVPAPRTPLVVVGLPSHSVAPVRTRLGEWAALERRWAATPESWEILPVRADTDLDAWRQRYARWALWVQSDADAFAAMYRTLRQLKEHGGPRRLLALHEPRLPRQGLLDNLQRAAASYLDIDLLLLAR</sequence>
<proteinExistence type="predicted"/>
<comment type="caution">
    <text evidence="2">The sequence shown here is derived from an EMBL/GenBank/DDBJ whole genome shotgun (WGS) entry which is preliminary data.</text>
</comment>
<dbReference type="EMBL" id="WHVL01000001">
    <property type="protein sequence ID" value="MCB8888484.1"/>
    <property type="molecule type" value="Genomic_DNA"/>
</dbReference>
<evidence type="ECO:0000256" key="1">
    <source>
        <dbReference type="SAM" id="MobiDB-lite"/>
    </source>
</evidence>
<dbReference type="Proteomes" id="UP001319882">
    <property type="component" value="Unassembled WGS sequence"/>
</dbReference>
<name>A0ABS8DQI2_9GAMM</name>
<dbReference type="RefSeq" id="WP_227389134.1">
    <property type="nucleotide sequence ID" value="NZ_JBHSCJ010000003.1"/>
</dbReference>
<reference evidence="2 3" key="1">
    <citation type="journal article" date="2021" name="Sci. Rep.">
        <title>Genome analysis of a halophilic bacterium Halomonas malpeensis YU-PRIM-29(T) reveals its exopolysaccharide and pigment producing capabilities.</title>
        <authorList>
            <person name="Athmika"/>
            <person name="Ghate S.D."/>
            <person name="Arun A.B."/>
            <person name="Rao S.S."/>
            <person name="Kumar S.T.A."/>
            <person name="Kandiyil M.K."/>
            <person name="Saptami K."/>
            <person name="Rekha P.D."/>
        </authorList>
    </citation>
    <scope>NUCLEOTIDE SEQUENCE [LARGE SCALE GENOMIC DNA]</scope>
    <source>
        <strain evidence="3">prim 29</strain>
    </source>
</reference>
<protein>
    <submittedName>
        <fullName evidence="2">Uncharacterized protein</fullName>
    </submittedName>
</protein>
<accession>A0ABS8DQI2</accession>
<feature type="region of interest" description="Disordered" evidence="1">
    <location>
        <begin position="1"/>
        <end position="33"/>
    </location>
</feature>
<evidence type="ECO:0000313" key="3">
    <source>
        <dbReference type="Proteomes" id="UP001319882"/>
    </source>
</evidence>
<gene>
    <name evidence="2" type="ORF">GEV37_05005</name>
</gene>
<feature type="compositionally biased region" description="Basic and acidic residues" evidence="1">
    <location>
        <begin position="15"/>
        <end position="28"/>
    </location>
</feature>
<evidence type="ECO:0000313" key="2">
    <source>
        <dbReference type="EMBL" id="MCB8888484.1"/>
    </source>
</evidence>
<organism evidence="2 3">
    <name type="scientific">Vreelandella malpeensis</name>
    <dbReference type="NCBI Taxonomy" id="1172368"/>
    <lineage>
        <taxon>Bacteria</taxon>
        <taxon>Pseudomonadati</taxon>
        <taxon>Pseudomonadota</taxon>
        <taxon>Gammaproteobacteria</taxon>
        <taxon>Oceanospirillales</taxon>
        <taxon>Halomonadaceae</taxon>
        <taxon>Vreelandella</taxon>
    </lineage>
</organism>
<keyword evidence="3" id="KW-1185">Reference proteome</keyword>